<gene>
    <name evidence="2" type="ORF">P3F81_05900</name>
</gene>
<dbReference type="EMBL" id="CP120678">
    <property type="protein sequence ID" value="WIW71824.1"/>
    <property type="molecule type" value="Genomic_DNA"/>
</dbReference>
<reference evidence="2" key="1">
    <citation type="submission" date="2023-03" db="EMBL/GenBank/DDBJ databases">
        <title>Selenobaculum gbiensis gen. nov. sp. nov., a new bacterium isolated from the gut microbiota of IBD patient.</title>
        <authorList>
            <person name="Yeo S."/>
            <person name="Park H."/>
            <person name="Huh C.S."/>
        </authorList>
    </citation>
    <scope>NUCLEOTIDE SEQUENCE</scope>
    <source>
        <strain evidence="2">ICN-92133</strain>
    </source>
</reference>
<organism evidence="2 3">
    <name type="scientific">Selenobaculum gibii</name>
    <dbReference type="NCBI Taxonomy" id="3054208"/>
    <lineage>
        <taxon>Bacteria</taxon>
        <taxon>Bacillati</taxon>
        <taxon>Bacillota</taxon>
        <taxon>Negativicutes</taxon>
        <taxon>Selenomonadales</taxon>
        <taxon>Selenomonadaceae</taxon>
        <taxon>Selenobaculum</taxon>
    </lineage>
</organism>
<feature type="region of interest" description="Disordered" evidence="1">
    <location>
        <begin position="1"/>
        <end position="36"/>
    </location>
</feature>
<dbReference type="RefSeq" id="WP_147668377.1">
    <property type="nucleotide sequence ID" value="NZ_CP120678.1"/>
</dbReference>
<feature type="compositionally biased region" description="Basic and acidic residues" evidence="1">
    <location>
        <begin position="241"/>
        <end position="262"/>
    </location>
</feature>
<accession>A0A9Y2EVX3</accession>
<evidence type="ECO:0000313" key="3">
    <source>
        <dbReference type="Proteomes" id="UP001243623"/>
    </source>
</evidence>
<feature type="compositionally biased region" description="Low complexity" evidence="1">
    <location>
        <begin position="1"/>
        <end position="13"/>
    </location>
</feature>
<evidence type="ECO:0000256" key="1">
    <source>
        <dbReference type="SAM" id="MobiDB-lite"/>
    </source>
</evidence>
<dbReference type="KEGG" id="sgbi:P3F81_05900"/>
<name>A0A9Y2EVX3_9FIRM</name>
<dbReference type="AlphaFoldDB" id="A0A9Y2EVX3"/>
<evidence type="ECO:0000313" key="2">
    <source>
        <dbReference type="EMBL" id="WIW71824.1"/>
    </source>
</evidence>
<protein>
    <submittedName>
        <fullName evidence="2">Uncharacterized protein</fullName>
    </submittedName>
</protein>
<feature type="region of interest" description="Disordered" evidence="1">
    <location>
        <begin position="217"/>
        <end position="289"/>
    </location>
</feature>
<keyword evidence="3" id="KW-1185">Reference proteome</keyword>
<sequence>MSMNNVNTNVSSVDRPSQVSSTQSKPNVSSASSFQPKTEVNIENSVQSTLNVLTKTILDKMDVKQELPPELQKMMNEILQSSFSLESSVSQGLSDTIQSQKACLEQLTILAKFLEQLGVEFTQSSIEKLPEIFKTLFANLNLNGKENGIEINATNLNKIALQLLEGKEFNQLPQEIQLLLLNNFSLVQAPIQKSPETDILQQLIKFFIPSAKSENSGAEVAEKPIANEQDPTKQGQAQDKALSKNEVKEKNNSEVLDAKKNANETVPNSSKDTPIVKQENLANSAKGQVLTEKNLGEGLEKGTKNTEQLGKQNINENLETGQKNSQNANAVNANLANQINSKDIQTLLKNLSMQLLNSNKELSEEDVTLLKNFINDKQSVLSEKDVATLKTLLTMAEENIPFSIRQAAVKENLPELPKLWAFVQLTNLTKLLDLNQNKLQNAGKNILDFCNGLKKALESEVEVSGNQKSMSFMSPIYLGDNEHQYPAYIHIYHQEAEEKNNKKQEAETWLRICLITENIGAVEVIFRLYEGDKLNLRLAFSNEESVNSFSEFIPELETAFEKLPFTLTDVKVNEIGEKQYG</sequence>
<dbReference type="Proteomes" id="UP001243623">
    <property type="component" value="Chromosome"/>
</dbReference>
<feature type="compositionally biased region" description="Polar residues" evidence="1">
    <location>
        <begin position="14"/>
        <end position="36"/>
    </location>
</feature>
<proteinExistence type="predicted"/>
<feature type="compositionally biased region" description="Polar residues" evidence="1">
    <location>
        <begin position="263"/>
        <end position="272"/>
    </location>
</feature>